<dbReference type="PROSITE" id="PS00198">
    <property type="entry name" value="4FE4S_FER_1"/>
    <property type="match status" value="2"/>
</dbReference>
<keyword evidence="6" id="KW-0560">Oxidoreductase</keyword>
<keyword evidence="8" id="KW-0411">Iron-sulfur</keyword>
<dbReference type="Gene3D" id="3.30.70.20">
    <property type="match status" value="1"/>
</dbReference>
<keyword evidence="7" id="KW-0408">Iron</keyword>
<dbReference type="AlphaFoldDB" id="A0A7V1EIT1"/>
<dbReference type="Pfam" id="PF12838">
    <property type="entry name" value="Fer4_7"/>
    <property type="match status" value="1"/>
</dbReference>
<evidence type="ECO:0000256" key="4">
    <source>
        <dbReference type="ARBA" id="ARBA00022723"/>
    </source>
</evidence>
<dbReference type="InterPro" id="IPR036188">
    <property type="entry name" value="FAD/NAD-bd_sf"/>
</dbReference>
<dbReference type="SUPFAM" id="SSF51905">
    <property type="entry name" value="FAD/NAD(P)-binding domain"/>
    <property type="match status" value="1"/>
</dbReference>
<dbReference type="SUPFAM" id="SSF51971">
    <property type="entry name" value="Nucleotide-binding domain"/>
    <property type="match status" value="1"/>
</dbReference>
<feature type="domain" description="4Fe-4S ferredoxin-type" evidence="9">
    <location>
        <begin position="34"/>
        <end position="65"/>
    </location>
</feature>
<dbReference type="Pfam" id="PF07992">
    <property type="entry name" value="Pyr_redox_2"/>
    <property type="match status" value="1"/>
</dbReference>
<keyword evidence="3" id="KW-0004">4Fe-4S</keyword>
<evidence type="ECO:0000256" key="8">
    <source>
        <dbReference type="ARBA" id="ARBA00023014"/>
    </source>
</evidence>
<dbReference type="GO" id="GO:0046872">
    <property type="term" value="F:metal ion binding"/>
    <property type="evidence" value="ECO:0007669"/>
    <property type="project" value="UniProtKB-KW"/>
</dbReference>
<organism evidence="10">
    <name type="scientific">candidate division WOR-3 bacterium</name>
    <dbReference type="NCBI Taxonomy" id="2052148"/>
    <lineage>
        <taxon>Bacteria</taxon>
        <taxon>Bacteria division WOR-3</taxon>
    </lineage>
</organism>
<evidence type="ECO:0000256" key="5">
    <source>
        <dbReference type="ARBA" id="ARBA00022827"/>
    </source>
</evidence>
<dbReference type="Gene3D" id="3.50.50.60">
    <property type="entry name" value="FAD/NAD(P)-binding domain"/>
    <property type="match status" value="2"/>
</dbReference>
<sequence length="973" mass="108458">MMDVGRHPNITLFTLSEVKEVNGEAGNFSVKILKHPRYVNTNQCTACGDCAKVCPIVVPNEFDLGLKSRRAIYTPYSQAVPSAYIRSREECLDNVPERARKIMKRAIEKREGKTTHWELIVCGKCIQICKAKCINFDEPEEIIELNVGAIVVATGIEYYDPREASEYGYTRFENVITSFELERLLDASSPTRGELLTFTNVRPPKRIAFIQCVGSRNMKADIDYCSRICCMNTIKDTLVIREHYPDSEIMVFYIDIRAFGKGFEEFYRRSLDAGVKYIKGKPSKIIENKKTGKIILSYEDQLSGEIRSLVVDLAVLSSAMIPNQGTKELAHILGIELDRDGFFKEIDPCNHPLESTKPGIFLCGCATGPKDITDAIAEASGAAVKAGILLKGEIVEEKKEEVTPLDLTGPARVGVFVCHCGTNIASVLDIKQLVEYAKNLKDVVYVNDFLFACAESVQKKIQDAVFEHRLNRIVVAACTPKTHEGIFQETLLKIGFNPYLLDMANIRNQCSWVHQQEPEVATEKAKEIIKMSVERVKRLEPLYPKSLSVGRNVLVIGGGISGMQTAIDLAERGLKVYLIEKEDELGGRVRRLSSVYPTGTPGRELIEEKIKELKEKDVIIYTRAEIRDIKGFVGNFEVEIEYGSASSAKLNIGAIVLAIGADLYRPLDKFGYGEYPNVWTSMELEEMLIEDSEKIKDLKSVAFIQCVGSRAEVGNTWCSRYCCQAAIKQAILLRERGIDVVIFHRGIRVYSKGAELMYRKARELGVLFIPYSELAKGEVPEVMGEKYAERVEMDYDVIGKRIVFPVDGVILSVGMIPNGNETMKLSDLLKVPRGQDLFFLERHSKFGPVETTVEGVFLAGCCMFPQDIGDSIAQASAVAAKVSALLSRETIILPPITSTVDEVYCRGCGRCTEVCEFHAITLTEKEPGIYVARVNEALCKGCGTCVPACPTGAIDLRHFKYEQIKAQLEALFK</sequence>
<dbReference type="PANTHER" id="PTHR43498:SF1">
    <property type="entry name" value="COB--COM HETERODISULFIDE REDUCTASE IRON-SULFUR SUBUNIT A"/>
    <property type="match status" value="1"/>
</dbReference>
<reference evidence="10" key="1">
    <citation type="journal article" date="2020" name="mSystems">
        <title>Genome- and Community-Level Interaction Insights into Carbon Utilization and Element Cycling Functions of Hydrothermarchaeota in Hydrothermal Sediment.</title>
        <authorList>
            <person name="Zhou Z."/>
            <person name="Liu Y."/>
            <person name="Xu W."/>
            <person name="Pan J."/>
            <person name="Luo Z.H."/>
            <person name="Li M."/>
        </authorList>
    </citation>
    <scope>NUCLEOTIDE SEQUENCE [LARGE SCALE GENOMIC DNA]</scope>
    <source>
        <strain evidence="10">SpSt-258</strain>
    </source>
</reference>
<dbReference type="SUPFAM" id="SSF54862">
    <property type="entry name" value="4Fe-4S ferredoxins"/>
    <property type="match status" value="1"/>
</dbReference>
<dbReference type="PRINTS" id="PR00411">
    <property type="entry name" value="PNDRDTASEI"/>
</dbReference>
<evidence type="ECO:0000256" key="7">
    <source>
        <dbReference type="ARBA" id="ARBA00023004"/>
    </source>
</evidence>
<dbReference type="GO" id="GO:0051539">
    <property type="term" value="F:4 iron, 4 sulfur cluster binding"/>
    <property type="evidence" value="ECO:0007669"/>
    <property type="project" value="UniProtKB-KW"/>
</dbReference>
<comment type="caution">
    <text evidence="10">The sequence shown here is derived from an EMBL/GenBank/DDBJ whole genome shotgun (WGS) entry which is preliminary data.</text>
</comment>
<protein>
    <submittedName>
        <fullName evidence="10">CoB--CoM heterodisulfide reductase iron-sulfur subunit A family protein</fullName>
    </submittedName>
</protein>
<dbReference type="GO" id="GO:0016491">
    <property type="term" value="F:oxidoreductase activity"/>
    <property type="evidence" value="ECO:0007669"/>
    <property type="project" value="UniProtKB-KW"/>
</dbReference>
<dbReference type="InterPro" id="IPR039650">
    <property type="entry name" value="HdrA-like"/>
</dbReference>
<evidence type="ECO:0000313" key="10">
    <source>
        <dbReference type="EMBL" id="HDY59880.1"/>
    </source>
</evidence>
<comment type="cofactor">
    <cofactor evidence="1">
        <name>FAD</name>
        <dbReference type="ChEBI" id="CHEBI:57692"/>
    </cofactor>
</comment>
<dbReference type="InterPro" id="IPR017900">
    <property type="entry name" value="4Fe4S_Fe_S_CS"/>
</dbReference>
<keyword evidence="5" id="KW-0285">Flavoprotein</keyword>
<gene>
    <name evidence="10" type="ORF">ENP86_10100</name>
</gene>
<evidence type="ECO:0000256" key="2">
    <source>
        <dbReference type="ARBA" id="ARBA00006561"/>
    </source>
</evidence>
<evidence type="ECO:0000256" key="3">
    <source>
        <dbReference type="ARBA" id="ARBA00022485"/>
    </source>
</evidence>
<dbReference type="InterPro" id="IPR023753">
    <property type="entry name" value="FAD/NAD-binding_dom"/>
</dbReference>
<name>A0A7V1EIT1_UNCW3</name>
<dbReference type="PROSITE" id="PS51379">
    <property type="entry name" value="4FE4S_FER_2"/>
    <property type="match status" value="3"/>
</dbReference>
<dbReference type="EMBL" id="DSKY01000022">
    <property type="protein sequence ID" value="HDY59880.1"/>
    <property type="molecule type" value="Genomic_DNA"/>
</dbReference>
<accession>A0A7V1EIT1</accession>
<feature type="domain" description="4Fe-4S ferredoxin-type" evidence="9">
    <location>
        <begin position="930"/>
        <end position="959"/>
    </location>
</feature>
<comment type="similarity">
    <text evidence="2">Belongs to the HdrA family.</text>
</comment>
<proteinExistence type="inferred from homology"/>
<evidence type="ECO:0000259" key="9">
    <source>
        <dbReference type="PROSITE" id="PS51379"/>
    </source>
</evidence>
<evidence type="ECO:0000256" key="6">
    <source>
        <dbReference type="ARBA" id="ARBA00023002"/>
    </source>
</evidence>
<dbReference type="PRINTS" id="PR00368">
    <property type="entry name" value="FADPNR"/>
</dbReference>
<dbReference type="PANTHER" id="PTHR43498">
    <property type="entry name" value="FERREDOXIN:COB-COM HETERODISULFIDE REDUCTASE SUBUNIT A"/>
    <property type="match status" value="1"/>
</dbReference>
<evidence type="ECO:0000256" key="1">
    <source>
        <dbReference type="ARBA" id="ARBA00001974"/>
    </source>
</evidence>
<keyword evidence="4" id="KW-0479">Metal-binding</keyword>
<feature type="domain" description="4Fe-4S ferredoxin-type" evidence="9">
    <location>
        <begin position="896"/>
        <end position="925"/>
    </location>
</feature>
<dbReference type="InterPro" id="IPR017896">
    <property type="entry name" value="4Fe4S_Fe-S-bd"/>
</dbReference>
<keyword evidence="5" id="KW-0274">FAD</keyword>